<evidence type="ECO:0000313" key="2">
    <source>
        <dbReference type="EMBL" id="KAJ1345636.1"/>
    </source>
</evidence>
<reference evidence="2" key="1">
    <citation type="submission" date="2021-06" db="EMBL/GenBank/DDBJ databases">
        <title>Parelaphostrongylus tenuis whole genome reference sequence.</title>
        <authorList>
            <person name="Garwood T.J."/>
            <person name="Larsen P.A."/>
            <person name="Fountain-Jones N.M."/>
            <person name="Garbe J.R."/>
            <person name="Macchietto M.G."/>
            <person name="Kania S.A."/>
            <person name="Gerhold R.W."/>
            <person name="Richards J.E."/>
            <person name="Wolf T.M."/>
        </authorList>
    </citation>
    <scope>NUCLEOTIDE SEQUENCE</scope>
    <source>
        <strain evidence="2">MNPRO001-30</strain>
        <tissue evidence="2">Meninges</tissue>
    </source>
</reference>
<keyword evidence="1" id="KW-0812">Transmembrane</keyword>
<sequence>MDRSLRPLAGRLAGKDVMPRRTVVIANAPKRVHYLAYLLYFMVWTMHILPGNYVDLMSNFVKSIRQGAGSTTFPILYCNLLERYNGAIFKITMESDLSSVMRLS</sequence>
<organism evidence="2 3">
    <name type="scientific">Parelaphostrongylus tenuis</name>
    <name type="common">Meningeal worm</name>
    <dbReference type="NCBI Taxonomy" id="148309"/>
    <lineage>
        <taxon>Eukaryota</taxon>
        <taxon>Metazoa</taxon>
        <taxon>Ecdysozoa</taxon>
        <taxon>Nematoda</taxon>
        <taxon>Chromadorea</taxon>
        <taxon>Rhabditida</taxon>
        <taxon>Rhabditina</taxon>
        <taxon>Rhabditomorpha</taxon>
        <taxon>Strongyloidea</taxon>
        <taxon>Metastrongylidae</taxon>
        <taxon>Parelaphostrongylus</taxon>
    </lineage>
</organism>
<gene>
    <name evidence="2" type="ORF">KIN20_000213</name>
</gene>
<evidence type="ECO:0000256" key="1">
    <source>
        <dbReference type="SAM" id="Phobius"/>
    </source>
</evidence>
<dbReference type="Proteomes" id="UP001196413">
    <property type="component" value="Unassembled WGS sequence"/>
</dbReference>
<feature type="transmembrane region" description="Helical" evidence="1">
    <location>
        <begin position="34"/>
        <end position="54"/>
    </location>
</feature>
<keyword evidence="3" id="KW-1185">Reference proteome</keyword>
<comment type="caution">
    <text evidence="2">The sequence shown here is derived from an EMBL/GenBank/DDBJ whole genome shotgun (WGS) entry which is preliminary data.</text>
</comment>
<dbReference type="AlphaFoldDB" id="A0AAD5MAX3"/>
<keyword evidence="1" id="KW-0472">Membrane</keyword>
<proteinExistence type="predicted"/>
<name>A0AAD5MAX3_PARTN</name>
<keyword evidence="1" id="KW-1133">Transmembrane helix</keyword>
<accession>A0AAD5MAX3</accession>
<dbReference type="EMBL" id="JAHQIW010000044">
    <property type="protein sequence ID" value="KAJ1345636.1"/>
    <property type="molecule type" value="Genomic_DNA"/>
</dbReference>
<evidence type="ECO:0000313" key="3">
    <source>
        <dbReference type="Proteomes" id="UP001196413"/>
    </source>
</evidence>
<protein>
    <submittedName>
        <fullName evidence="2">Uncharacterized protein</fullName>
    </submittedName>
</protein>